<comment type="caution">
    <text evidence="2">The sequence shown here is derived from an EMBL/GenBank/DDBJ whole genome shotgun (WGS) entry which is preliminary data.</text>
</comment>
<evidence type="ECO:0000256" key="1">
    <source>
        <dbReference type="SAM" id="MobiDB-lite"/>
    </source>
</evidence>
<reference evidence="2 3" key="1">
    <citation type="submission" date="2014-02" db="EMBL/GenBank/DDBJ databases">
        <title>The genome sequence of the entomopathogenic fungus Metarhizium robertsii ARSEF 2575.</title>
        <authorList>
            <person name="Giuliano Garisto Donzelli B."/>
            <person name="Roe B.A."/>
            <person name="Macmil S.L."/>
            <person name="Krasnoff S.B."/>
            <person name="Gibson D.M."/>
        </authorList>
    </citation>
    <scope>NUCLEOTIDE SEQUENCE [LARGE SCALE GENOMIC DNA]</scope>
    <source>
        <strain evidence="2 3">ARSEF 2575</strain>
    </source>
</reference>
<evidence type="ECO:0000313" key="2">
    <source>
        <dbReference type="EMBL" id="EXV03738.1"/>
    </source>
</evidence>
<gene>
    <name evidence="2" type="ORF">X797_003537</name>
</gene>
<protein>
    <submittedName>
        <fullName evidence="2">Uncharacterized protein</fullName>
    </submittedName>
</protein>
<dbReference type="HOGENOM" id="CLU_2306751_0_0_1"/>
<organism evidence="2 3">
    <name type="scientific">Metarhizium robertsii</name>
    <dbReference type="NCBI Taxonomy" id="568076"/>
    <lineage>
        <taxon>Eukaryota</taxon>
        <taxon>Fungi</taxon>
        <taxon>Dikarya</taxon>
        <taxon>Ascomycota</taxon>
        <taxon>Pezizomycotina</taxon>
        <taxon>Sordariomycetes</taxon>
        <taxon>Hypocreomycetidae</taxon>
        <taxon>Hypocreales</taxon>
        <taxon>Clavicipitaceae</taxon>
        <taxon>Metarhizium</taxon>
    </lineage>
</organism>
<feature type="region of interest" description="Disordered" evidence="1">
    <location>
        <begin position="73"/>
        <end position="100"/>
    </location>
</feature>
<dbReference type="AlphaFoldDB" id="A0A0A1V2C8"/>
<sequence>MHYAFFMKVSYLDCLAAIWSLENKRIEESNDLLVFIFFTPGFTKLGQILPQTVTPRDKMYIAFTDKSVGQRLVGSRRRRYPSSNYSEENPVAATERRGKD</sequence>
<dbReference type="Proteomes" id="UP000030151">
    <property type="component" value="Unassembled WGS sequence"/>
</dbReference>
<dbReference type="EMBL" id="JELW01000003">
    <property type="protein sequence ID" value="EXV03738.1"/>
    <property type="molecule type" value="Genomic_DNA"/>
</dbReference>
<evidence type="ECO:0000313" key="3">
    <source>
        <dbReference type="Proteomes" id="UP000030151"/>
    </source>
</evidence>
<accession>A0A0A1V2C8</accession>
<name>A0A0A1V2C8_9HYPO</name>
<proteinExistence type="predicted"/>